<dbReference type="Pfam" id="PF01850">
    <property type="entry name" value="PIN"/>
    <property type="match status" value="1"/>
</dbReference>
<organism evidence="2 3">
    <name type="scientific">Paenibacillus lemnae</name>
    <dbReference type="NCBI Taxonomy" id="1330551"/>
    <lineage>
        <taxon>Bacteria</taxon>
        <taxon>Bacillati</taxon>
        <taxon>Bacillota</taxon>
        <taxon>Bacilli</taxon>
        <taxon>Bacillales</taxon>
        <taxon>Paenibacillaceae</taxon>
        <taxon>Paenibacillus</taxon>
    </lineage>
</organism>
<protein>
    <submittedName>
        <fullName evidence="2">Type II toxin-antitoxin system VapC family toxin</fullName>
    </submittedName>
</protein>
<sequence>MNVEKSSKKKSTDRVRTGIHESRRCIDVTTEIAKVDGTLRKDLQGKGRKLKTPDALIIATAWFHGLTLVSRDSDMSFAHEMEIEAFSRREKMMKLREELLAVQEDRMAGR</sequence>
<evidence type="ECO:0000259" key="1">
    <source>
        <dbReference type="Pfam" id="PF01850"/>
    </source>
</evidence>
<dbReference type="SUPFAM" id="SSF88723">
    <property type="entry name" value="PIN domain-like"/>
    <property type="match status" value="1"/>
</dbReference>
<evidence type="ECO:0000313" key="3">
    <source>
        <dbReference type="Proteomes" id="UP000565468"/>
    </source>
</evidence>
<dbReference type="Gene3D" id="3.40.50.1010">
    <property type="entry name" value="5'-nuclease"/>
    <property type="match status" value="1"/>
</dbReference>
<dbReference type="InterPro" id="IPR029060">
    <property type="entry name" value="PIN-like_dom_sf"/>
</dbReference>
<name>A0A848M1W3_PAELE</name>
<dbReference type="InterPro" id="IPR002716">
    <property type="entry name" value="PIN_dom"/>
</dbReference>
<accession>A0A848M1W3</accession>
<proteinExistence type="predicted"/>
<dbReference type="AlphaFoldDB" id="A0A848M1W3"/>
<reference evidence="2 3" key="1">
    <citation type="submission" date="2020-04" db="EMBL/GenBank/DDBJ databases">
        <title>Paenibacillus algicola sp. nov., a novel marine bacterium producing alginate lyase.</title>
        <authorList>
            <person name="Huang H."/>
        </authorList>
    </citation>
    <scope>NUCLEOTIDE SEQUENCE [LARGE SCALE GENOMIC DNA]</scope>
    <source>
        <strain evidence="2 3">L7-75</strain>
    </source>
</reference>
<dbReference type="Proteomes" id="UP000565468">
    <property type="component" value="Unassembled WGS sequence"/>
</dbReference>
<keyword evidence="3" id="KW-1185">Reference proteome</keyword>
<evidence type="ECO:0000313" key="2">
    <source>
        <dbReference type="EMBL" id="NMO94948.1"/>
    </source>
</evidence>
<comment type="caution">
    <text evidence="2">The sequence shown here is derived from an EMBL/GenBank/DDBJ whole genome shotgun (WGS) entry which is preliminary data.</text>
</comment>
<dbReference type="EMBL" id="JABBPN010000003">
    <property type="protein sequence ID" value="NMO94948.1"/>
    <property type="molecule type" value="Genomic_DNA"/>
</dbReference>
<gene>
    <name evidence="2" type="ORF">HII30_03975</name>
</gene>
<feature type="domain" description="PIN" evidence="1">
    <location>
        <begin position="10"/>
        <end position="76"/>
    </location>
</feature>